<dbReference type="AlphaFoldDB" id="A0AAV6VRD3"/>
<dbReference type="EMBL" id="JAFNEN010000036">
    <property type="protein sequence ID" value="KAG8198725.1"/>
    <property type="molecule type" value="Genomic_DNA"/>
</dbReference>
<dbReference type="PANTHER" id="PTHR13440:SF7">
    <property type="entry name" value="BLOC-1 RELATED COMPLEX SUBUNIT 6"/>
    <property type="match status" value="1"/>
</dbReference>
<keyword evidence="4" id="KW-1185">Reference proteome</keyword>
<dbReference type="InterPro" id="IPR019314">
    <property type="entry name" value="BORCS6"/>
</dbReference>
<feature type="compositionally biased region" description="Basic and acidic residues" evidence="1">
    <location>
        <begin position="43"/>
        <end position="52"/>
    </location>
</feature>
<dbReference type="GO" id="GO:0032418">
    <property type="term" value="P:lysosome localization"/>
    <property type="evidence" value="ECO:0007669"/>
    <property type="project" value="TreeGrafter"/>
</dbReference>
<feature type="compositionally biased region" description="Polar residues" evidence="1">
    <location>
        <begin position="24"/>
        <end position="42"/>
    </location>
</feature>
<feature type="domain" description="BLOC-1-related complex subunit 6 C-terminal helix" evidence="2">
    <location>
        <begin position="275"/>
        <end position="372"/>
    </location>
</feature>
<reference evidence="3 4" key="1">
    <citation type="journal article" date="2022" name="Nat. Ecol. Evol.">
        <title>A masculinizing supergene underlies an exaggerated male reproductive morph in a spider.</title>
        <authorList>
            <person name="Hendrickx F."/>
            <person name="De Corte Z."/>
            <person name="Sonet G."/>
            <person name="Van Belleghem S.M."/>
            <person name="Kostlbacher S."/>
            <person name="Vangestel C."/>
        </authorList>
    </citation>
    <scope>NUCLEOTIDE SEQUENCE [LARGE SCALE GENOMIC DNA]</scope>
    <source>
        <strain evidence="3">W744_W776</strain>
    </source>
</reference>
<feature type="compositionally biased region" description="Polar residues" evidence="1">
    <location>
        <begin position="53"/>
        <end position="62"/>
    </location>
</feature>
<dbReference type="Pfam" id="PF10157">
    <property type="entry name" value="BORCS6"/>
    <property type="match status" value="1"/>
</dbReference>
<accession>A0AAV6VRD3</accession>
<dbReference type="PANTHER" id="PTHR13440">
    <property type="entry name" value="BLOC-1 RELATED COMPLEX SUBUNIT 6"/>
    <property type="match status" value="1"/>
</dbReference>
<protein>
    <recommendedName>
        <fullName evidence="2">BLOC-1-related complex subunit 6 C-terminal helix domain-containing protein</fullName>
    </recommendedName>
</protein>
<comment type="caution">
    <text evidence="3">The sequence shown here is derived from an EMBL/GenBank/DDBJ whole genome shotgun (WGS) entry which is preliminary data.</text>
</comment>
<gene>
    <name evidence="3" type="ORF">JTE90_023493</name>
</gene>
<feature type="region of interest" description="Disordered" evidence="1">
    <location>
        <begin position="1"/>
        <end position="100"/>
    </location>
</feature>
<evidence type="ECO:0000256" key="1">
    <source>
        <dbReference type="SAM" id="MobiDB-lite"/>
    </source>
</evidence>
<evidence type="ECO:0000313" key="4">
    <source>
        <dbReference type="Proteomes" id="UP000827092"/>
    </source>
</evidence>
<evidence type="ECO:0000313" key="3">
    <source>
        <dbReference type="EMBL" id="KAG8198725.1"/>
    </source>
</evidence>
<proteinExistence type="predicted"/>
<dbReference type="InterPro" id="IPR046465">
    <property type="entry name" value="BORCS6_C"/>
</dbReference>
<feature type="region of interest" description="Disordered" evidence="1">
    <location>
        <begin position="178"/>
        <end position="217"/>
    </location>
</feature>
<name>A0AAV6VRD3_9ARAC</name>
<feature type="compositionally biased region" description="Acidic residues" evidence="1">
    <location>
        <begin position="84"/>
        <end position="100"/>
    </location>
</feature>
<organism evidence="3 4">
    <name type="scientific">Oedothorax gibbosus</name>
    <dbReference type="NCBI Taxonomy" id="931172"/>
    <lineage>
        <taxon>Eukaryota</taxon>
        <taxon>Metazoa</taxon>
        <taxon>Ecdysozoa</taxon>
        <taxon>Arthropoda</taxon>
        <taxon>Chelicerata</taxon>
        <taxon>Arachnida</taxon>
        <taxon>Araneae</taxon>
        <taxon>Araneomorphae</taxon>
        <taxon>Entelegynae</taxon>
        <taxon>Araneoidea</taxon>
        <taxon>Linyphiidae</taxon>
        <taxon>Erigoninae</taxon>
        <taxon>Oedothorax</taxon>
    </lineage>
</organism>
<dbReference type="GO" id="GO:0099078">
    <property type="term" value="C:BORC complex"/>
    <property type="evidence" value="ECO:0007669"/>
    <property type="project" value="TreeGrafter"/>
</dbReference>
<sequence>MSEKEVFCASLDNTSIKNDKESIGISNPNQTNDIPKQNTDSQGSKHVEKASTSDENIALDSNSFDKPKLNSSSSKHLSSGESEEKLDDNQEYSEIDYDEDVMTGSYGEISLDRELLNCDKNTDSLSSREDLNCFPDEKGDVLVDEINDQKRPNSLVLTASATTSKDGGPYQVHQSMQTSMVKTDSADPSPSVSSEEFAVHSSSRHRTGSDTSGLSELQGTLTVDGDVVTFVAEDLAEKIKMSSPVSRWADASSFGGSQSSTPSLYKQALQPIHIIDPTVITDLEAHAKKVATCVDTMLENLSGTLQSISSLTVDCMETYENSVCKTCDAVDLNIKAVYQLMAKCEELNNSMGPLYCLSSDIKYIKMMLEQLEHIVEHRS</sequence>
<evidence type="ECO:0000259" key="2">
    <source>
        <dbReference type="Pfam" id="PF10157"/>
    </source>
</evidence>
<feature type="compositionally biased region" description="Low complexity" evidence="1">
    <location>
        <begin position="69"/>
        <end position="80"/>
    </location>
</feature>
<feature type="compositionally biased region" description="Polar residues" evidence="1">
    <location>
        <begin position="178"/>
        <end position="194"/>
    </location>
</feature>
<dbReference type="Proteomes" id="UP000827092">
    <property type="component" value="Unassembled WGS sequence"/>
</dbReference>